<evidence type="ECO:0000313" key="5">
    <source>
        <dbReference type="Proteomes" id="UP000217895"/>
    </source>
</evidence>
<keyword evidence="2" id="KW-0812">Transmembrane</keyword>
<dbReference type="GO" id="GO:0016020">
    <property type="term" value="C:membrane"/>
    <property type="evidence" value="ECO:0007669"/>
    <property type="project" value="UniProtKB-SubCell"/>
</dbReference>
<sequence length="144" mass="16325">MTTELEARPEVIDQELIEARRLMAWERDRAQIEDFFNEPGKYVRAFWQEYKPIIYVLGAIFTALVALKVVLGLIGFVTGLPLIGGLLELVGIGYSVWFANRYLLNAETRQELSQKVDELKQEVVGAASSTQEKMLDSIDTQTVE</sequence>
<feature type="transmembrane region" description="Helical" evidence="2">
    <location>
        <begin position="82"/>
        <end position="104"/>
    </location>
</feature>
<dbReference type="GO" id="GO:0009579">
    <property type="term" value="C:thylakoid"/>
    <property type="evidence" value="ECO:0007669"/>
    <property type="project" value="InterPro"/>
</dbReference>
<feature type="transmembrane region" description="Helical" evidence="2">
    <location>
        <begin position="53"/>
        <end position="76"/>
    </location>
</feature>
<name>A0A1Z4JKZ9_LEPBY</name>
<evidence type="ECO:0000256" key="1">
    <source>
        <dbReference type="ARBA" id="ARBA00004141"/>
    </source>
</evidence>
<dbReference type="Pfam" id="PF14159">
    <property type="entry name" value="CAAD"/>
    <property type="match status" value="1"/>
</dbReference>
<gene>
    <name evidence="4" type="ORF">NIES2135_42030</name>
</gene>
<dbReference type="InterPro" id="IPR025564">
    <property type="entry name" value="CAAD_dom"/>
</dbReference>
<evidence type="ECO:0000256" key="2">
    <source>
        <dbReference type="SAM" id="Phobius"/>
    </source>
</evidence>
<dbReference type="Proteomes" id="UP000217895">
    <property type="component" value="Chromosome"/>
</dbReference>
<keyword evidence="5" id="KW-1185">Reference proteome</keyword>
<evidence type="ECO:0000313" key="4">
    <source>
        <dbReference type="EMBL" id="BAY57338.1"/>
    </source>
</evidence>
<feature type="domain" description="Cyanobacterial aminoacyl-tRNA synthetase CAAD" evidence="3">
    <location>
        <begin position="41"/>
        <end position="125"/>
    </location>
</feature>
<keyword evidence="2" id="KW-0472">Membrane</keyword>
<proteinExistence type="predicted"/>
<evidence type="ECO:0000259" key="3">
    <source>
        <dbReference type="Pfam" id="PF14159"/>
    </source>
</evidence>
<keyword evidence="2" id="KW-1133">Transmembrane helix</keyword>
<comment type="subcellular location">
    <subcellularLocation>
        <location evidence="1">Membrane</location>
        <topology evidence="1">Multi-pass membrane protein</topology>
    </subcellularLocation>
</comment>
<organism evidence="4 5">
    <name type="scientific">Leptolyngbya boryana NIES-2135</name>
    <dbReference type="NCBI Taxonomy" id="1973484"/>
    <lineage>
        <taxon>Bacteria</taxon>
        <taxon>Bacillati</taxon>
        <taxon>Cyanobacteriota</taxon>
        <taxon>Cyanophyceae</taxon>
        <taxon>Leptolyngbyales</taxon>
        <taxon>Leptolyngbyaceae</taxon>
        <taxon>Leptolyngbya group</taxon>
        <taxon>Leptolyngbya</taxon>
    </lineage>
</organism>
<dbReference type="PANTHER" id="PTHR33222:SF4">
    <property type="entry name" value="PROTEIN CURVATURE THYLAKOID 1A, CHLOROPLASTIC"/>
    <property type="match status" value="1"/>
</dbReference>
<accession>A0A1Z4JKZ9</accession>
<dbReference type="EMBL" id="AP018203">
    <property type="protein sequence ID" value="BAY57338.1"/>
    <property type="molecule type" value="Genomic_DNA"/>
</dbReference>
<reference evidence="4 5" key="1">
    <citation type="submission" date="2017-06" db="EMBL/GenBank/DDBJ databases">
        <title>Genome sequencing of cyanobaciteial culture collection at National Institute for Environmental Studies (NIES).</title>
        <authorList>
            <person name="Hirose Y."/>
            <person name="Shimura Y."/>
            <person name="Fujisawa T."/>
            <person name="Nakamura Y."/>
            <person name="Kawachi M."/>
        </authorList>
    </citation>
    <scope>NUCLEOTIDE SEQUENCE [LARGE SCALE GENOMIC DNA]</scope>
    <source>
        <strain evidence="4 5">NIES-2135</strain>
    </source>
</reference>
<protein>
    <recommendedName>
        <fullName evidence="3">Cyanobacterial aminoacyl-tRNA synthetase CAAD domain-containing protein</fullName>
    </recommendedName>
</protein>
<dbReference type="InterPro" id="IPR033344">
    <property type="entry name" value="CURT1"/>
</dbReference>
<dbReference type="AlphaFoldDB" id="A0A1Z4JKZ9"/>
<dbReference type="PANTHER" id="PTHR33222">
    <property type="match status" value="1"/>
</dbReference>